<protein>
    <recommendedName>
        <fullName evidence="5">Arginyl-tRNA--protein transferase 1</fullName>
        <shortName evidence="5">Arginyltransferase 1</shortName>
        <shortName evidence="5">R-transferase 1</shortName>
        <ecNumber evidence="5">2.3.2.8</ecNumber>
    </recommendedName>
    <alternativeName>
        <fullName evidence="5">Arginine-tRNA--protein transferase 1</fullName>
    </alternativeName>
</protein>
<dbReference type="STRING" id="32264.T1KMK6"/>
<dbReference type="EnsemblMetazoa" id="tetur15g01960.1">
    <property type="protein sequence ID" value="tetur15g01960.1"/>
    <property type="gene ID" value="tetur15g01960"/>
</dbReference>
<evidence type="ECO:0000256" key="5">
    <source>
        <dbReference type="PIRNR" id="PIRNR037207"/>
    </source>
</evidence>
<dbReference type="EMBL" id="CAEY01000246">
    <property type="status" value="NOT_ANNOTATED_CDS"/>
    <property type="molecule type" value="Genomic_DNA"/>
</dbReference>
<dbReference type="PIRSF" id="PIRSF037207">
    <property type="entry name" value="ATE1_euk"/>
    <property type="match status" value="1"/>
</dbReference>
<feature type="compositionally biased region" description="Polar residues" evidence="6">
    <location>
        <begin position="122"/>
        <end position="144"/>
    </location>
</feature>
<dbReference type="Pfam" id="PF04377">
    <property type="entry name" value="ATE_C"/>
    <property type="match status" value="1"/>
</dbReference>
<comment type="catalytic activity">
    <reaction evidence="5">
        <text>an N-terminal L-alpha-aminoacyl-[protein] + L-arginyl-tRNA(Arg) = an N-terminal L-arginyl-L-aminoacyl-[protein] + tRNA(Arg) + H(+)</text>
        <dbReference type="Rhea" id="RHEA:10208"/>
        <dbReference type="Rhea" id="RHEA-COMP:9658"/>
        <dbReference type="Rhea" id="RHEA-COMP:9673"/>
        <dbReference type="Rhea" id="RHEA-COMP:10636"/>
        <dbReference type="Rhea" id="RHEA-COMP:10638"/>
        <dbReference type="ChEBI" id="CHEBI:15378"/>
        <dbReference type="ChEBI" id="CHEBI:78442"/>
        <dbReference type="ChEBI" id="CHEBI:78513"/>
        <dbReference type="ChEBI" id="CHEBI:78597"/>
        <dbReference type="ChEBI" id="CHEBI:83562"/>
        <dbReference type="EC" id="2.3.2.8"/>
    </reaction>
</comment>
<evidence type="ECO:0000313" key="9">
    <source>
        <dbReference type="EnsemblMetazoa" id="tetur15g01960.1"/>
    </source>
</evidence>
<dbReference type="GO" id="GO:0004057">
    <property type="term" value="F:arginyl-tRNA--protein transferase activity"/>
    <property type="evidence" value="ECO:0007669"/>
    <property type="project" value="UniProtKB-EC"/>
</dbReference>
<evidence type="ECO:0000256" key="6">
    <source>
        <dbReference type="SAM" id="MobiDB-lite"/>
    </source>
</evidence>
<keyword evidence="3 5" id="KW-0833">Ubl conjugation pathway</keyword>
<evidence type="ECO:0000259" key="8">
    <source>
        <dbReference type="Pfam" id="PF04377"/>
    </source>
</evidence>
<evidence type="ECO:0000256" key="1">
    <source>
        <dbReference type="ARBA" id="ARBA00009991"/>
    </source>
</evidence>
<dbReference type="Pfam" id="PF04376">
    <property type="entry name" value="ATE_N"/>
    <property type="match status" value="1"/>
</dbReference>
<feature type="domain" description="N-end rule aminoacyl transferase C-terminal" evidence="8">
    <location>
        <begin position="237"/>
        <end position="380"/>
    </location>
</feature>
<name>T1KMK6_TETUR</name>
<evidence type="ECO:0000256" key="2">
    <source>
        <dbReference type="ARBA" id="ARBA00022679"/>
    </source>
</evidence>
<dbReference type="InterPro" id="IPR007472">
    <property type="entry name" value="N-end_Aminoacyl_Trfase_C"/>
</dbReference>
<dbReference type="InterPro" id="IPR016181">
    <property type="entry name" value="Acyl_CoA_acyltransferase"/>
</dbReference>
<dbReference type="OrthoDB" id="74183at2759"/>
<dbReference type="InterPro" id="IPR017137">
    <property type="entry name" value="Arg-tRNA-P_Trfase_1_euk"/>
</dbReference>
<evidence type="ECO:0000256" key="4">
    <source>
        <dbReference type="ARBA" id="ARBA00023315"/>
    </source>
</evidence>
<evidence type="ECO:0000256" key="3">
    <source>
        <dbReference type="ARBA" id="ARBA00022786"/>
    </source>
</evidence>
<dbReference type="InterPro" id="IPR030700">
    <property type="entry name" value="N-end_Aminoacyl_Trfase"/>
</dbReference>
<dbReference type="HOGENOM" id="CLU_020349_1_1_1"/>
<dbReference type="eggNOG" id="KOG1193">
    <property type="taxonomic scope" value="Eukaryota"/>
</dbReference>
<keyword evidence="2 5" id="KW-0808">Transferase</keyword>
<keyword evidence="4 5" id="KW-0012">Acyltransferase</keyword>
<dbReference type="Proteomes" id="UP000015104">
    <property type="component" value="Unassembled WGS sequence"/>
</dbReference>
<organism evidence="9 10">
    <name type="scientific">Tetranychus urticae</name>
    <name type="common">Two-spotted spider mite</name>
    <dbReference type="NCBI Taxonomy" id="32264"/>
    <lineage>
        <taxon>Eukaryota</taxon>
        <taxon>Metazoa</taxon>
        <taxon>Ecdysozoa</taxon>
        <taxon>Arthropoda</taxon>
        <taxon>Chelicerata</taxon>
        <taxon>Arachnida</taxon>
        <taxon>Acari</taxon>
        <taxon>Acariformes</taxon>
        <taxon>Trombidiformes</taxon>
        <taxon>Prostigmata</taxon>
        <taxon>Eleutherengona</taxon>
        <taxon>Raphignathae</taxon>
        <taxon>Tetranychoidea</taxon>
        <taxon>Tetranychidae</taxon>
        <taxon>Tetranychus</taxon>
    </lineage>
</organism>
<dbReference type="PANTHER" id="PTHR21367">
    <property type="entry name" value="ARGININE-TRNA-PROTEIN TRANSFERASE 1"/>
    <property type="match status" value="1"/>
</dbReference>
<comment type="function">
    <text evidence="5">Involved in the post-translational conjugation of arginine to the N-terminal aspartate or glutamate of a protein. This arginylation is required for degradation of the protein via the ubiquitin pathway.</text>
</comment>
<gene>
    <name evidence="9" type="primary">107365680</name>
</gene>
<keyword evidence="10" id="KW-1185">Reference proteome</keyword>
<proteinExistence type="inferred from homology"/>
<reference evidence="10" key="1">
    <citation type="submission" date="2011-08" db="EMBL/GenBank/DDBJ databases">
        <authorList>
            <person name="Rombauts S."/>
        </authorList>
    </citation>
    <scope>NUCLEOTIDE SEQUENCE</scope>
    <source>
        <strain evidence="10">London</strain>
    </source>
</reference>
<dbReference type="EC" id="2.3.2.8" evidence="5"/>
<dbReference type="SUPFAM" id="SSF55729">
    <property type="entry name" value="Acyl-CoA N-acyltransferases (Nat)"/>
    <property type="match status" value="1"/>
</dbReference>
<evidence type="ECO:0000313" key="10">
    <source>
        <dbReference type="Proteomes" id="UP000015104"/>
    </source>
</evidence>
<accession>T1KMK6</accession>
<sequence>MNGIVEYFGPNKSNHPCGYCKSNKPDNSSYGVWTHEMTPEQYQIMIDRGMRRSGKFCYKSVLDKICCPTFAIRCEALNFKPSRSQRKVIKRFNDFIYHGIKPKSYDKAESSSSNDLADPVQSKPTKSPSTEATSDNEAVSSTLEPSEIKQCKDRTKKAKYLRLQRRIARISLKLNCSEEEALKVIKEKFQQRHQKSEKLFEDYFKKPENIDKPAHDLRIQFVSTCTEDHVKYLKVSHQLYEKYQTIIHKDDPSECTIKQFRRFLIDNPFEPKPFCTESKDSKSIPTSYGSYHMQYWLDDKLIAVAVLDILPYSVSSVYLFYDPEYSFLSLGTYSALREILLVRNLHEINPSISYYYLGLYIYNCPKMNYKGKFHPSFLLCDQALTWHPIEKCLEKLKHHTHPRFEDDPNKVDEDSATIQDDDILILYSRKILTYSFYKHLCGTEDSNEVYEYAKLVGKKCTKNFLLYRKNEID</sequence>
<reference evidence="9" key="2">
    <citation type="submission" date="2015-06" db="UniProtKB">
        <authorList>
            <consortium name="EnsemblMetazoa"/>
        </authorList>
    </citation>
    <scope>IDENTIFICATION</scope>
</reference>
<dbReference type="GO" id="GO:0005737">
    <property type="term" value="C:cytoplasm"/>
    <property type="evidence" value="ECO:0007669"/>
    <property type="project" value="TreeGrafter"/>
</dbReference>
<feature type="region of interest" description="Disordered" evidence="6">
    <location>
        <begin position="104"/>
        <end position="147"/>
    </location>
</feature>
<evidence type="ECO:0000259" key="7">
    <source>
        <dbReference type="Pfam" id="PF04376"/>
    </source>
</evidence>
<feature type="domain" description="N-end aminoacyl transferase N-terminal" evidence="7">
    <location>
        <begin position="15"/>
        <end position="87"/>
    </location>
</feature>
<dbReference type="InterPro" id="IPR007471">
    <property type="entry name" value="N-end_Aminoacyl_Trfase_N"/>
</dbReference>
<dbReference type="AlphaFoldDB" id="T1KMK6"/>
<dbReference type="PANTHER" id="PTHR21367:SF1">
    <property type="entry name" value="ARGINYL-TRNA--PROTEIN TRANSFERASE 1"/>
    <property type="match status" value="1"/>
</dbReference>
<comment type="similarity">
    <text evidence="1 5">Belongs to the R-transferase family.</text>
</comment>